<dbReference type="eggNOG" id="KOG1356">
    <property type="taxonomic scope" value="Eukaryota"/>
</dbReference>
<dbReference type="GO" id="GO:0046872">
    <property type="term" value="F:metal ion binding"/>
    <property type="evidence" value="ECO:0007669"/>
    <property type="project" value="UniProtKB-KW"/>
</dbReference>
<dbReference type="GO" id="GO:0000785">
    <property type="term" value="C:chromatin"/>
    <property type="evidence" value="ECO:0007669"/>
    <property type="project" value="TreeGrafter"/>
</dbReference>
<dbReference type="OrthoDB" id="1667110at2759"/>
<keyword evidence="3" id="KW-0539">Nucleus</keyword>
<dbReference type="HOGENOM" id="CLU_142381_0_0_1"/>
<dbReference type="KEGG" id="mlr:MELLADRAFT_40785"/>
<dbReference type="GO" id="GO:0003712">
    <property type="term" value="F:transcription coregulator activity"/>
    <property type="evidence" value="ECO:0007669"/>
    <property type="project" value="TreeGrafter"/>
</dbReference>
<sequence length="128" mass="14974">ALWHIYHHLDTSKIRNYLIDQRAQKLGISTVESRKQYDDPIHLSKTFLDPKNCSELFLNCQVQGWEIRQEPGQAIMIPAYSPHQVCNLANCIKIAMDFLSPQSIERCIQVKEELREQRNHRGNVFLTL</sequence>
<evidence type="ECO:0000256" key="3">
    <source>
        <dbReference type="ARBA" id="ARBA00023242"/>
    </source>
</evidence>
<dbReference type="Proteomes" id="UP000001072">
    <property type="component" value="Unassembled WGS sequence"/>
</dbReference>
<reference evidence="6" key="1">
    <citation type="journal article" date="2011" name="Proc. Natl. Acad. Sci. U.S.A.">
        <title>Obligate biotrophy features unraveled by the genomic analysis of rust fungi.</title>
        <authorList>
            <person name="Duplessis S."/>
            <person name="Cuomo C.A."/>
            <person name="Lin Y.-C."/>
            <person name="Aerts A."/>
            <person name="Tisserant E."/>
            <person name="Veneault-Fourrey C."/>
            <person name="Joly D.L."/>
            <person name="Hacquard S."/>
            <person name="Amselem J."/>
            <person name="Cantarel B.L."/>
            <person name="Chiu R."/>
            <person name="Coutinho P.M."/>
            <person name="Feau N."/>
            <person name="Field M."/>
            <person name="Frey P."/>
            <person name="Gelhaye E."/>
            <person name="Goldberg J."/>
            <person name="Grabherr M.G."/>
            <person name="Kodira C.D."/>
            <person name="Kohler A."/>
            <person name="Kuees U."/>
            <person name="Lindquist E.A."/>
            <person name="Lucas S.M."/>
            <person name="Mago R."/>
            <person name="Mauceli E."/>
            <person name="Morin E."/>
            <person name="Murat C."/>
            <person name="Pangilinan J.L."/>
            <person name="Park R."/>
            <person name="Pearson M."/>
            <person name="Quesneville H."/>
            <person name="Rouhier N."/>
            <person name="Sakthikumar S."/>
            <person name="Salamov A.A."/>
            <person name="Schmutz J."/>
            <person name="Selles B."/>
            <person name="Shapiro H."/>
            <person name="Tanguay P."/>
            <person name="Tuskan G.A."/>
            <person name="Henrissat B."/>
            <person name="Van de Peer Y."/>
            <person name="Rouze P."/>
            <person name="Ellis J.G."/>
            <person name="Dodds P.N."/>
            <person name="Schein J.E."/>
            <person name="Zhong S."/>
            <person name="Hamelin R.C."/>
            <person name="Grigoriev I.V."/>
            <person name="Szabo L.J."/>
            <person name="Martin F."/>
        </authorList>
    </citation>
    <scope>NUCLEOTIDE SEQUENCE [LARGE SCALE GENOMIC DNA]</scope>
    <source>
        <strain evidence="6">98AG31 / pathotype 3-4-7</strain>
    </source>
</reference>
<comment type="subcellular location">
    <subcellularLocation>
        <location evidence="1">Nucleus</location>
    </subcellularLocation>
</comment>
<dbReference type="RefSeq" id="XP_007418124.1">
    <property type="nucleotide sequence ID" value="XM_007418062.1"/>
</dbReference>
<keyword evidence="6" id="KW-1185">Reference proteome</keyword>
<dbReference type="Pfam" id="PF02373">
    <property type="entry name" value="JmjC"/>
    <property type="match status" value="1"/>
</dbReference>
<proteinExistence type="predicted"/>
<dbReference type="SUPFAM" id="SSF51197">
    <property type="entry name" value="Clavaminate synthase-like"/>
    <property type="match status" value="1"/>
</dbReference>
<dbReference type="InParanoid" id="F4S9S7"/>
<evidence type="ECO:0000313" key="6">
    <source>
        <dbReference type="Proteomes" id="UP000001072"/>
    </source>
</evidence>
<feature type="domain" description="JmjC" evidence="4">
    <location>
        <begin position="1"/>
        <end position="115"/>
    </location>
</feature>
<accession>F4S9S7</accession>
<dbReference type="GO" id="GO:0032454">
    <property type="term" value="F:histone H3K9 demethylase activity"/>
    <property type="evidence" value="ECO:0007669"/>
    <property type="project" value="InterPro"/>
</dbReference>
<keyword evidence="2" id="KW-0479">Metal-binding</keyword>
<dbReference type="VEuPathDB" id="FungiDB:MELLADRAFT_40785"/>
<gene>
    <name evidence="5" type="ORF">MELLADRAFT_40785</name>
</gene>
<feature type="non-terminal residue" evidence="5">
    <location>
        <position position="1"/>
    </location>
</feature>
<evidence type="ECO:0000313" key="5">
    <source>
        <dbReference type="EMBL" id="EGF98566.1"/>
    </source>
</evidence>
<evidence type="ECO:0000256" key="1">
    <source>
        <dbReference type="ARBA" id="ARBA00004123"/>
    </source>
</evidence>
<name>F4S9S7_MELLP</name>
<dbReference type="PROSITE" id="PS51184">
    <property type="entry name" value="JMJC"/>
    <property type="match status" value="1"/>
</dbReference>
<dbReference type="InterPro" id="IPR003347">
    <property type="entry name" value="JmjC_dom"/>
</dbReference>
<dbReference type="AlphaFoldDB" id="F4S9S7"/>
<evidence type="ECO:0000256" key="2">
    <source>
        <dbReference type="ARBA" id="ARBA00022723"/>
    </source>
</evidence>
<dbReference type="InterPro" id="IPR045109">
    <property type="entry name" value="LSDs-like"/>
</dbReference>
<dbReference type="PANTHER" id="PTHR12549">
    <property type="entry name" value="JMJC DOMAIN-CONTAINING HISTONE DEMETHYLATION PROTEIN"/>
    <property type="match status" value="1"/>
</dbReference>
<organism evidence="6">
    <name type="scientific">Melampsora larici-populina (strain 98AG31 / pathotype 3-4-7)</name>
    <name type="common">Poplar leaf rust fungus</name>
    <dbReference type="NCBI Taxonomy" id="747676"/>
    <lineage>
        <taxon>Eukaryota</taxon>
        <taxon>Fungi</taxon>
        <taxon>Dikarya</taxon>
        <taxon>Basidiomycota</taxon>
        <taxon>Pucciniomycotina</taxon>
        <taxon>Pucciniomycetes</taxon>
        <taxon>Pucciniales</taxon>
        <taxon>Melampsoraceae</taxon>
        <taxon>Melampsora</taxon>
    </lineage>
</organism>
<evidence type="ECO:0000259" key="4">
    <source>
        <dbReference type="PROSITE" id="PS51184"/>
    </source>
</evidence>
<dbReference type="GO" id="GO:0006357">
    <property type="term" value="P:regulation of transcription by RNA polymerase II"/>
    <property type="evidence" value="ECO:0007669"/>
    <property type="project" value="TreeGrafter"/>
</dbReference>
<dbReference type="GO" id="GO:0000118">
    <property type="term" value="C:histone deacetylase complex"/>
    <property type="evidence" value="ECO:0007669"/>
    <property type="project" value="TreeGrafter"/>
</dbReference>
<dbReference type="Gene3D" id="2.60.120.650">
    <property type="entry name" value="Cupin"/>
    <property type="match status" value="1"/>
</dbReference>
<dbReference type="GeneID" id="18927922"/>
<dbReference type="PANTHER" id="PTHR12549:SF38">
    <property type="entry name" value="JMJC DOMAIN-CONTAINING HISTONE DEMETHYLASE 2, ISOFORM A"/>
    <property type="match status" value="1"/>
</dbReference>
<protein>
    <recommendedName>
        <fullName evidence="4">JmjC domain-containing protein</fullName>
    </recommendedName>
</protein>
<dbReference type="GO" id="GO:0031490">
    <property type="term" value="F:chromatin DNA binding"/>
    <property type="evidence" value="ECO:0007669"/>
    <property type="project" value="TreeGrafter"/>
</dbReference>
<dbReference type="EMBL" id="GL883173">
    <property type="protein sequence ID" value="EGF98566.1"/>
    <property type="molecule type" value="Genomic_DNA"/>
</dbReference>